<reference evidence="4" key="1">
    <citation type="submission" date="2016-10" db="EMBL/GenBank/DDBJ databases">
        <authorList>
            <person name="Varghese N."/>
            <person name="Submissions S."/>
        </authorList>
    </citation>
    <scope>NUCLEOTIDE SEQUENCE [LARGE SCALE GENOMIC DNA]</scope>
    <source>
        <strain evidence="4">DSM 43163</strain>
    </source>
</reference>
<accession>A0A1H6DIV8</accession>
<dbReference type="PANTHER" id="PTHR48081:SF8">
    <property type="entry name" value="ALPHA_BETA HYDROLASE FOLD-3 DOMAIN-CONTAINING PROTEIN-RELATED"/>
    <property type="match status" value="1"/>
</dbReference>
<dbReference type="Gene3D" id="3.40.50.1820">
    <property type="entry name" value="alpha/beta hydrolase"/>
    <property type="match status" value="1"/>
</dbReference>
<feature type="domain" description="Alpha/beta hydrolase fold-3" evidence="2">
    <location>
        <begin position="15"/>
        <end position="201"/>
    </location>
</feature>
<evidence type="ECO:0000313" key="3">
    <source>
        <dbReference type="EMBL" id="SEG85131.1"/>
    </source>
</evidence>
<dbReference type="GO" id="GO:0016787">
    <property type="term" value="F:hydrolase activity"/>
    <property type="evidence" value="ECO:0007669"/>
    <property type="project" value="UniProtKB-KW"/>
</dbReference>
<dbReference type="PANTHER" id="PTHR48081">
    <property type="entry name" value="AB HYDROLASE SUPERFAMILY PROTEIN C4A8.06C"/>
    <property type="match status" value="1"/>
</dbReference>
<dbReference type="OrthoDB" id="3477535at2"/>
<name>A0A1H6DIV8_9ACTN</name>
<keyword evidence="1 3" id="KW-0378">Hydrolase</keyword>
<dbReference type="EMBL" id="FNVO01000017">
    <property type="protein sequence ID" value="SEG85131.1"/>
    <property type="molecule type" value="Genomic_DNA"/>
</dbReference>
<evidence type="ECO:0000256" key="1">
    <source>
        <dbReference type="ARBA" id="ARBA00022801"/>
    </source>
</evidence>
<gene>
    <name evidence="3" type="ORF">SAMN04489712_117144</name>
</gene>
<protein>
    <submittedName>
        <fullName evidence="3">Alpha/beta hydrolase fold</fullName>
    </submittedName>
</protein>
<organism evidence="3 4">
    <name type="scientific">Thermomonospora echinospora</name>
    <dbReference type="NCBI Taxonomy" id="1992"/>
    <lineage>
        <taxon>Bacteria</taxon>
        <taxon>Bacillati</taxon>
        <taxon>Actinomycetota</taxon>
        <taxon>Actinomycetes</taxon>
        <taxon>Streptosporangiales</taxon>
        <taxon>Thermomonosporaceae</taxon>
        <taxon>Thermomonospora</taxon>
    </lineage>
</organism>
<dbReference type="Proteomes" id="UP000236723">
    <property type="component" value="Unassembled WGS sequence"/>
</dbReference>
<sequence length="225" mass="23383">MGAVVRPPDPSGKVVLYLHGDRYLSGSPEPALDLAERLAAQTGATVVCPRYRATFPEAIEDVSAAYERHRPLGPVMVAGNRGGAGLAAALLVRLRDEGARQPACAVLVSPMLDLTLQAPSLLLNAAADPTFDLDELRRRVTGYAAGTELTDPLLSPLFANLHGLPPIRLLAAGSDPLLDDSLAFAARAARSGVTVDLQVRPDAAALRPGVLAAIAAFTGTPQAQA</sequence>
<dbReference type="InterPro" id="IPR013094">
    <property type="entry name" value="AB_hydrolase_3"/>
</dbReference>
<dbReference type="InterPro" id="IPR029058">
    <property type="entry name" value="AB_hydrolase_fold"/>
</dbReference>
<dbReference type="AlphaFoldDB" id="A0A1H6DIV8"/>
<evidence type="ECO:0000313" key="4">
    <source>
        <dbReference type="Proteomes" id="UP000236723"/>
    </source>
</evidence>
<evidence type="ECO:0000259" key="2">
    <source>
        <dbReference type="Pfam" id="PF07859"/>
    </source>
</evidence>
<dbReference type="Pfam" id="PF07859">
    <property type="entry name" value="Abhydrolase_3"/>
    <property type="match status" value="1"/>
</dbReference>
<dbReference type="InterPro" id="IPR050300">
    <property type="entry name" value="GDXG_lipolytic_enzyme"/>
</dbReference>
<keyword evidence="4" id="KW-1185">Reference proteome</keyword>
<dbReference type="SUPFAM" id="SSF53474">
    <property type="entry name" value="alpha/beta-Hydrolases"/>
    <property type="match status" value="1"/>
</dbReference>
<proteinExistence type="predicted"/>